<proteinExistence type="inferred from homology"/>
<dbReference type="InterPro" id="IPR050052">
    <property type="entry name" value="ATP-dep_Clp_protease_ClpX"/>
</dbReference>
<evidence type="ECO:0000259" key="7">
    <source>
        <dbReference type="SMART" id="SM00382"/>
    </source>
</evidence>
<comment type="caution">
    <text evidence="9">The sequence shown here is derived from an EMBL/GenBank/DDBJ whole genome shotgun (WGS) entry which is preliminary data.</text>
</comment>
<dbReference type="GO" id="GO:0036402">
    <property type="term" value="F:proteasome-activating activity"/>
    <property type="evidence" value="ECO:0007669"/>
    <property type="project" value="UniProtKB-UniRule"/>
</dbReference>
<dbReference type="PANTHER" id="PTHR48102">
    <property type="entry name" value="ATP-DEPENDENT CLP PROTEASE ATP-BINDING SUBUNIT CLPX-LIKE, MITOCHONDRIAL-RELATED"/>
    <property type="match status" value="1"/>
</dbReference>
<dbReference type="GO" id="GO:0005524">
    <property type="term" value="F:ATP binding"/>
    <property type="evidence" value="ECO:0007669"/>
    <property type="project" value="UniProtKB-UniRule"/>
</dbReference>
<organism evidence="9 10">
    <name type="scientific">Marinococcus halophilus</name>
    <dbReference type="NCBI Taxonomy" id="1371"/>
    <lineage>
        <taxon>Bacteria</taxon>
        <taxon>Bacillati</taxon>
        <taxon>Bacillota</taxon>
        <taxon>Bacilli</taxon>
        <taxon>Bacillales</taxon>
        <taxon>Bacillaceae</taxon>
        <taxon>Marinococcus</taxon>
    </lineage>
</organism>
<keyword evidence="5" id="KW-0963">Cytoplasm</keyword>
<keyword evidence="9" id="KW-0645">Protease</keyword>
<dbReference type="OrthoDB" id="9804062at2"/>
<keyword evidence="2 5" id="KW-0547">Nucleotide-binding</keyword>
<dbReference type="GO" id="GO:0008233">
    <property type="term" value="F:peptidase activity"/>
    <property type="evidence" value="ECO:0007669"/>
    <property type="project" value="UniProtKB-KW"/>
</dbReference>
<name>A0A510Y245_MARHA</name>
<dbReference type="Proteomes" id="UP000321051">
    <property type="component" value="Unassembled WGS sequence"/>
</dbReference>
<dbReference type="NCBIfam" id="NF003544">
    <property type="entry name" value="PRK05201.1"/>
    <property type="match status" value="1"/>
</dbReference>
<evidence type="ECO:0000259" key="8">
    <source>
        <dbReference type="SMART" id="SM01086"/>
    </source>
</evidence>
<feature type="binding site" evidence="5">
    <location>
        <position position="420"/>
    </location>
    <ligand>
        <name>ATP</name>
        <dbReference type="ChEBI" id="CHEBI:30616"/>
    </ligand>
</feature>
<dbReference type="RefSeq" id="WP_094907870.1">
    <property type="nucleotide sequence ID" value="NZ_BJUN01000001.1"/>
</dbReference>
<protein>
    <recommendedName>
        <fullName evidence="5">ATP-dependent protease ATPase subunit HslU</fullName>
    </recommendedName>
    <alternativeName>
        <fullName evidence="5">Unfoldase HslU</fullName>
    </alternativeName>
</protein>
<evidence type="ECO:0000256" key="4">
    <source>
        <dbReference type="ARBA" id="ARBA00023186"/>
    </source>
</evidence>
<dbReference type="Gene3D" id="1.10.8.60">
    <property type="match status" value="1"/>
</dbReference>
<dbReference type="Pfam" id="PF10431">
    <property type="entry name" value="ClpB_D2-small"/>
    <property type="match status" value="1"/>
</dbReference>
<evidence type="ECO:0000256" key="2">
    <source>
        <dbReference type="ARBA" id="ARBA00022741"/>
    </source>
</evidence>
<dbReference type="STRING" id="1371.GCA_900166605_02432"/>
<sequence length="470" mass="52943">MEISMTPKQIVERLDQYIIGQNEAKRSVAVALRNRYRRSKLPEQLQEEVTPKNILMIGPTGVGKTEIARRIAKLVGAPFSKVEATKFTEVGYVGRDVESMIRDLVEVAVRIVKEEKAASVQEKAEKAANKKIVRLLAPRKRKNRQADNNAGNPFGMLFQQNNDSEEEEETDTSDNSDLREQRRQLQKQLEMGELEDRKVTIEVEQQSGSMGDMFQGGGMEQMGMNMQEMLGNMMPKKTSNRTLPVREARKVLTEQEAQKMIDMDEVSSEAVYRAEQLGIVFLDEIDKVTGKKESSSADVSREGVQRDILPIVEGSTVNTKYGPVRTDHMLFIAAGAFHTAKPSDLIPELQGRFPVRVELDNLGAADFARILREPDQALTKQYQALIRTEGIEVTFTDEAVETIAELAEAVNQQTENIGARRLHTLLERLLEDLSFEAPEITMDAITITPEYVNDKLATIARDRDVSRYIL</sequence>
<comment type="function">
    <text evidence="5">ATPase subunit of a proteasome-like degradation complex; this subunit has chaperone activity. The binding of ATP and its subsequent hydrolysis by HslU are essential for unfolding of protein substrates subsequently hydrolyzed by HslV. HslU recognizes the N-terminal part of its protein substrates and unfolds these before they are guided to HslV for hydrolysis.</text>
</comment>
<dbReference type="GO" id="GO:0043335">
    <property type="term" value="P:protein unfolding"/>
    <property type="evidence" value="ECO:0007669"/>
    <property type="project" value="UniProtKB-UniRule"/>
</dbReference>
<dbReference type="FunFam" id="3.40.50.300:FF:000220">
    <property type="entry name" value="ATP-dependent protease ATPase subunit HslU"/>
    <property type="match status" value="1"/>
</dbReference>
<dbReference type="AlphaFoldDB" id="A0A510Y245"/>
<dbReference type="InterPro" id="IPR003593">
    <property type="entry name" value="AAA+_ATPase"/>
</dbReference>
<reference evidence="9 10" key="1">
    <citation type="submission" date="2019-07" db="EMBL/GenBank/DDBJ databases">
        <title>Whole genome shotgun sequence of Marinococcus halophilus NBRC 102359.</title>
        <authorList>
            <person name="Hosoyama A."/>
            <person name="Uohara A."/>
            <person name="Ohji S."/>
            <person name="Ichikawa N."/>
        </authorList>
    </citation>
    <scope>NUCLEOTIDE SEQUENCE [LARGE SCALE GENOMIC DNA]</scope>
    <source>
        <strain evidence="9 10">NBRC 102359</strain>
    </source>
</reference>
<dbReference type="Pfam" id="PF00004">
    <property type="entry name" value="AAA"/>
    <property type="match status" value="1"/>
</dbReference>
<evidence type="ECO:0000256" key="1">
    <source>
        <dbReference type="ARBA" id="ARBA00009771"/>
    </source>
</evidence>
<keyword evidence="4 5" id="KW-0143">Chaperone</keyword>
<feature type="compositionally biased region" description="Acidic residues" evidence="6">
    <location>
        <begin position="163"/>
        <end position="174"/>
    </location>
</feature>
<dbReference type="NCBIfam" id="TIGR00390">
    <property type="entry name" value="hslU"/>
    <property type="match status" value="1"/>
</dbReference>
<dbReference type="GO" id="GO:0016887">
    <property type="term" value="F:ATP hydrolysis activity"/>
    <property type="evidence" value="ECO:0007669"/>
    <property type="project" value="InterPro"/>
</dbReference>
<dbReference type="CDD" id="cd19498">
    <property type="entry name" value="RecA-like_HslU"/>
    <property type="match status" value="1"/>
</dbReference>
<dbReference type="GO" id="GO:0009376">
    <property type="term" value="C:HslUV protease complex"/>
    <property type="evidence" value="ECO:0007669"/>
    <property type="project" value="UniProtKB-UniRule"/>
</dbReference>
<comment type="subcellular location">
    <subcellularLocation>
        <location evidence="5">Cytoplasm</location>
    </subcellularLocation>
</comment>
<feature type="binding site" evidence="5">
    <location>
        <position position="19"/>
    </location>
    <ligand>
        <name>ATP</name>
        <dbReference type="ChEBI" id="CHEBI:30616"/>
    </ligand>
</feature>
<feature type="binding site" evidence="5">
    <location>
        <position position="348"/>
    </location>
    <ligand>
        <name>ATP</name>
        <dbReference type="ChEBI" id="CHEBI:30616"/>
    </ligand>
</feature>
<dbReference type="InterPro" id="IPR019489">
    <property type="entry name" value="Clp_ATPase_C"/>
</dbReference>
<keyword evidence="10" id="KW-1185">Reference proteome</keyword>
<comment type="similarity">
    <text evidence="1 5">Belongs to the ClpX chaperone family. HslU subfamily.</text>
</comment>
<evidence type="ECO:0000313" key="9">
    <source>
        <dbReference type="EMBL" id="GEK57386.1"/>
    </source>
</evidence>
<accession>A0A510Y245</accession>
<dbReference type="InterPro" id="IPR004491">
    <property type="entry name" value="HslU"/>
</dbReference>
<comment type="subunit">
    <text evidence="5">A double ring-shaped homohexamer of HslV is capped on each side by a ring-shaped HslU homohexamer. The assembly of the HslU/HslV complex is dependent on binding of ATP.</text>
</comment>
<dbReference type="SUPFAM" id="SSF52540">
    <property type="entry name" value="P-loop containing nucleoside triphosphate hydrolases"/>
    <property type="match status" value="1"/>
</dbReference>
<dbReference type="Pfam" id="PF07724">
    <property type="entry name" value="AAA_2"/>
    <property type="match status" value="1"/>
</dbReference>
<dbReference type="Gene3D" id="3.40.50.300">
    <property type="entry name" value="P-loop containing nucleotide triphosphate hydrolases"/>
    <property type="match status" value="2"/>
</dbReference>
<feature type="domain" description="Clp ATPase C-terminal" evidence="8">
    <location>
        <begin position="362"/>
        <end position="458"/>
    </location>
</feature>
<dbReference type="SMART" id="SM01086">
    <property type="entry name" value="ClpB_D2-small"/>
    <property type="match status" value="1"/>
</dbReference>
<feature type="region of interest" description="Disordered" evidence="6">
    <location>
        <begin position="136"/>
        <end position="183"/>
    </location>
</feature>
<feature type="binding site" evidence="5">
    <location>
        <position position="283"/>
    </location>
    <ligand>
        <name>ATP</name>
        <dbReference type="ChEBI" id="CHEBI:30616"/>
    </ligand>
</feature>
<dbReference type="PANTHER" id="PTHR48102:SF3">
    <property type="entry name" value="ATP-DEPENDENT PROTEASE ATPASE SUBUNIT HSLU"/>
    <property type="match status" value="1"/>
</dbReference>
<dbReference type="InterPro" id="IPR003959">
    <property type="entry name" value="ATPase_AAA_core"/>
</dbReference>
<gene>
    <name evidence="5 9" type="primary">hslU</name>
    <name evidence="9" type="ORF">MHA01_02910</name>
</gene>
<dbReference type="EMBL" id="BJUN01000001">
    <property type="protein sequence ID" value="GEK57386.1"/>
    <property type="molecule type" value="Genomic_DNA"/>
</dbReference>
<feature type="binding site" evidence="5">
    <location>
        <begin position="61"/>
        <end position="66"/>
    </location>
    <ligand>
        <name>ATP</name>
        <dbReference type="ChEBI" id="CHEBI:30616"/>
    </ligand>
</feature>
<dbReference type="SMART" id="SM00382">
    <property type="entry name" value="AAA"/>
    <property type="match status" value="1"/>
</dbReference>
<keyword evidence="9" id="KW-0378">Hydrolase</keyword>
<evidence type="ECO:0000256" key="3">
    <source>
        <dbReference type="ARBA" id="ARBA00022840"/>
    </source>
</evidence>
<evidence type="ECO:0000313" key="10">
    <source>
        <dbReference type="Proteomes" id="UP000321051"/>
    </source>
</evidence>
<keyword evidence="3 5" id="KW-0067">ATP-binding</keyword>
<feature type="domain" description="AAA+ ATPase" evidence="7">
    <location>
        <begin position="50"/>
        <end position="363"/>
    </location>
</feature>
<evidence type="ECO:0000256" key="5">
    <source>
        <dbReference type="HAMAP-Rule" id="MF_00249"/>
    </source>
</evidence>
<evidence type="ECO:0000256" key="6">
    <source>
        <dbReference type="SAM" id="MobiDB-lite"/>
    </source>
</evidence>
<dbReference type="HAMAP" id="MF_00249">
    <property type="entry name" value="HslU"/>
    <property type="match status" value="1"/>
</dbReference>
<dbReference type="InterPro" id="IPR027417">
    <property type="entry name" value="P-loop_NTPase"/>
</dbReference>